<gene>
    <name evidence="3" type="ORF">BJ992_004931</name>
</gene>
<evidence type="ECO:0000313" key="3">
    <source>
        <dbReference type="EMBL" id="MBB6475500.1"/>
    </source>
</evidence>
<feature type="compositionally biased region" description="Gly residues" evidence="1">
    <location>
        <begin position="1"/>
        <end position="24"/>
    </location>
</feature>
<sequence length="496" mass="51209">MPGEDTGGTRGAGVPAGPGPGHTGHTGHTEIPGAASIAGYRLTGRHRAGDAGVWFDAVAPDGVRSGALRLDPAGTALPGARERVVAAVGADRRLAQSGLGGLMPIDDLVAARDEIWLLTARPGTPSLEELMNGRRDAPGPDAGSAATVLVETAQTLIAVHAAGLSHGALRPGTVVIGEDGATLLAERGLAEALRGEQADPRRDVAAWSVLARTLAGSWAAGDAGAARLFERAAATASSHGLGGARDVLLEGRDLLPAGFTTRERLVRTIQQWSAGDVPTHDPSPARGFAADPGEVVTLLHPPSGSSGTYGTHGVRPAASTVPAGGEGQGLRFGPGVPVDTAAAQIWRSGRDQATVHSVDRKRRKKRRGGVLGSGLIFLLILAAAVYLWFQRGDPLAVTAVDVRAPKAKGCDVTVNVIGVITTNGSSGEVTYEWLPSGRKPVRHTDTVESGKTTHEVKLEWEIGGEGTKRLTARLRVLSPVSDQGPLEDKASFTYKC</sequence>
<evidence type="ECO:0000313" key="4">
    <source>
        <dbReference type="Proteomes" id="UP000555564"/>
    </source>
</evidence>
<dbReference type="EMBL" id="JACHIU010000001">
    <property type="protein sequence ID" value="MBB6475500.1"/>
    <property type="molecule type" value="Genomic_DNA"/>
</dbReference>
<dbReference type="Gene3D" id="1.10.510.10">
    <property type="entry name" value="Transferase(Phosphotransferase) domain 1"/>
    <property type="match status" value="1"/>
</dbReference>
<accession>A0A7X0IHU1</accession>
<evidence type="ECO:0000256" key="2">
    <source>
        <dbReference type="SAM" id="Phobius"/>
    </source>
</evidence>
<protein>
    <submittedName>
        <fullName evidence="3">Uncharacterized protein</fullName>
    </submittedName>
</protein>
<dbReference type="AlphaFoldDB" id="A0A7X0IHU1"/>
<dbReference type="InterPro" id="IPR011009">
    <property type="entry name" value="Kinase-like_dom_sf"/>
</dbReference>
<proteinExistence type="predicted"/>
<dbReference type="RefSeq" id="WP_184984868.1">
    <property type="nucleotide sequence ID" value="NZ_JACHIU010000001.1"/>
</dbReference>
<dbReference type="Proteomes" id="UP000555564">
    <property type="component" value="Unassembled WGS sequence"/>
</dbReference>
<name>A0A7X0IHU1_9ACTN</name>
<evidence type="ECO:0000256" key="1">
    <source>
        <dbReference type="SAM" id="MobiDB-lite"/>
    </source>
</evidence>
<organism evidence="3 4">
    <name type="scientific">Sphaerisporangium rubeum</name>
    <dbReference type="NCBI Taxonomy" id="321317"/>
    <lineage>
        <taxon>Bacteria</taxon>
        <taxon>Bacillati</taxon>
        <taxon>Actinomycetota</taxon>
        <taxon>Actinomycetes</taxon>
        <taxon>Streptosporangiales</taxon>
        <taxon>Streptosporangiaceae</taxon>
        <taxon>Sphaerisporangium</taxon>
    </lineage>
</organism>
<comment type="caution">
    <text evidence="3">The sequence shown here is derived from an EMBL/GenBank/DDBJ whole genome shotgun (WGS) entry which is preliminary data.</text>
</comment>
<keyword evidence="4" id="KW-1185">Reference proteome</keyword>
<reference evidence="3 4" key="1">
    <citation type="submission" date="2020-08" db="EMBL/GenBank/DDBJ databases">
        <title>Sequencing the genomes of 1000 actinobacteria strains.</title>
        <authorList>
            <person name="Klenk H.-P."/>
        </authorList>
    </citation>
    <scope>NUCLEOTIDE SEQUENCE [LARGE SCALE GENOMIC DNA]</scope>
    <source>
        <strain evidence="3 4">DSM 44936</strain>
    </source>
</reference>
<feature type="transmembrane region" description="Helical" evidence="2">
    <location>
        <begin position="370"/>
        <end position="389"/>
    </location>
</feature>
<feature type="region of interest" description="Disordered" evidence="1">
    <location>
        <begin position="1"/>
        <end position="31"/>
    </location>
</feature>
<keyword evidence="2" id="KW-0812">Transmembrane</keyword>
<keyword evidence="2" id="KW-0472">Membrane</keyword>
<keyword evidence="2" id="KW-1133">Transmembrane helix</keyword>
<dbReference type="SUPFAM" id="SSF56112">
    <property type="entry name" value="Protein kinase-like (PK-like)"/>
    <property type="match status" value="1"/>
</dbReference>